<protein>
    <submittedName>
        <fullName evidence="2">JmjC domain containing protein</fullName>
    </submittedName>
</protein>
<feature type="domain" description="JmjC" evidence="1">
    <location>
        <begin position="20"/>
        <end position="65"/>
    </location>
</feature>
<gene>
    <name evidence="2" type="ORF">PanWU01x14_318820</name>
</gene>
<dbReference type="InterPro" id="IPR003347">
    <property type="entry name" value="JmjC_dom"/>
</dbReference>
<dbReference type="OrthoDB" id="425950at2759"/>
<evidence type="ECO:0000313" key="3">
    <source>
        <dbReference type="Proteomes" id="UP000237105"/>
    </source>
</evidence>
<dbReference type="Proteomes" id="UP000237105">
    <property type="component" value="Unassembled WGS sequence"/>
</dbReference>
<reference evidence="3" key="1">
    <citation type="submission" date="2016-06" db="EMBL/GenBank/DDBJ databases">
        <title>Parallel loss of symbiosis genes in relatives of nitrogen-fixing non-legume Parasponia.</title>
        <authorList>
            <person name="Van Velzen R."/>
            <person name="Holmer R."/>
            <person name="Bu F."/>
            <person name="Rutten L."/>
            <person name="Van Zeijl A."/>
            <person name="Liu W."/>
            <person name="Santuari L."/>
            <person name="Cao Q."/>
            <person name="Sharma T."/>
            <person name="Shen D."/>
            <person name="Roswanjaya Y."/>
            <person name="Wardhani T."/>
            <person name="Kalhor M.S."/>
            <person name="Jansen J."/>
            <person name="Van den Hoogen J."/>
            <person name="Gungor B."/>
            <person name="Hartog M."/>
            <person name="Hontelez J."/>
            <person name="Verver J."/>
            <person name="Yang W.-C."/>
            <person name="Schijlen E."/>
            <person name="Repin R."/>
            <person name="Schilthuizen M."/>
            <person name="Schranz E."/>
            <person name="Heidstra R."/>
            <person name="Miyata K."/>
            <person name="Fedorova E."/>
            <person name="Kohlen W."/>
            <person name="Bisseling T."/>
            <person name="Smit S."/>
            <person name="Geurts R."/>
        </authorList>
    </citation>
    <scope>NUCLEOTIDE SEQUENCE [LARGE SCALE GENOMIC DNA]</scope>
    <source>
        <strain evidence="3">cv. WU1-14</strain>
    </source>
</reference>
<proteinExistence type="predicted"/>
<dbReference type="EMBL" id="JXTB01000523">
    <property type="protein sequence ID" value="PON37601.1"/>
    <property type="molecule type" value="Genomic_DNA"/>
</dbReference>
<name>A0A2P5AMC8_PARAD</name>
<sequence length="77" mass="8584">MFFRNFMKCGQGGLFSISHFKIEDLAESIFRLSLRGGDVLYIPGGFFHEAYTETGSMSAGYSLHLTLGIEVEPPFDV</sequence>
<dbReference type="SUPFAM" id="SSF51197">
    <property type="entry name" value="Clavaminate synthase-like"/>
    <property type="match status" value="1"/>
</dbReference>
<accession>A0A2P5AMC8</accession>
<dbReference type="Pfam" id="PF08007">
    <property type="entry name" value="JmjC_2"/>
    <property type="match status" value="1"/>
</dbReference>
<comment type="caution">
    <text evidence="2">The sequence shown here is derived from an EMBL/GenBank/DDBJ whole genome shotgun (WGS) entry which is preliminary data.</text>
</comment>
<dbReference type="Gene3D" id="2.60.120.650">
    <property type="entry name" value="Cupin"/>
    <property type="match status" value="1"/>
</dbReference>
<dbReference type="STRING" id="3476.A0A2P5AMC8"/>
<dbReference type="AlphaFoldDB" id="A0A2P5AMC8"/>
<evidence type="ECO:0000313" key="2">
    <source>
        <dbReference type="EMBL" id="PON37601.1"/>
    </source>
</evidence>
<evidence type="ECO:0000259" key="1">
    <source>
        <dbReference type="Pfam" id="PF08007"/>
    </source>
</evidence>
<organism evidence="2 3">
    <name type="scientific">Parasponia andersonii</name>
    <name type="common">Sponia andersonii</name>
    <dbReference type="NCBI Taxonomy" id="3476"/>
    <lineage>
        <taxon>Eukaryota</taxon>
        <taxon>Viridiplantae</taxon>
        <taxon>Streptophyta</taxon>
        <taxon>Embryophyta</taxon>
        <taxon>Tracheophyta</taxon>
        <taxon>Spermatophyta</taxon>
        <taxon>Magnoliopsida</taxon>
        <taxon>eudicotyledons</taxon>
        <taxon>Gunneridae</taxon>
        <taxon>Pentapetalae</taxon>
        <taxon>rosids</taxon>
        <taxon>fabids</taxon>
        <taxon>Rosales</taxon>
        <taxon>Cannabaceae</taxon>
        <taxon>Parasponia</taxon>
    </lineage>
</organism>
<keyword evidence="3" id="KW-1185">Reference proteome</keyword>